<dbReference type="AlphaFoldDB" id="A0A7S1MQ81"/>
<accession>A0A7S1MQ81</accession>
<name>A0A7S1MQ81_NEODS</name>
<protein>
    <submittedName>
        <fullName evidence="2">Uncharacterized protein</fullName>
    </submittedName>
</protein>
<organism evidence="2">
    <name type="scientific">Neobodo designis</name>
    <name type="common">Flagellated protozoan</name>
    <name type="synonym">Bodo designis</name>
    <dbReference type="NCBI Taxonomy" id="312471"/>
    <lineage>
        <taxon>Eukaryota</taxon>
        <taxon>Discoba</taxon>
        <taxon>Euglenozoa</taxon>
        <taxon>Kinetoplastea</taxon>
        <taxon>Metakinetoplastina</taxon>
        <taxon>Neobodonida</taxon>
        <taxon>Neobodo</taxon>
    </lineage>
</organism>
<gene>
    <name evidence="2" type="ORF">NDES1114_LOCUS26161</name>
</gene>
<proteinExistence type="predicted"/>
<feature type="compositionally biased region" description="Gly residues" evidence="1">
    <location>
        <begin position="129"/>
        <end position="138"/>
    </location>
</feature>
<evidence type="ECO:0000313" key="2">
    <source>
        <dbReference type="EMBL" id="CAD9138122.1"/>
    </source>
</evidence>
<reference evidence="2" key="1">
    <citation type="submission" date="2021-01" db="EMBL/GenBank/DDBJ databases">
        <authorList>
            <person name="Corre E."/>
            <person name="Pelletier E."/>
            <person name="Niang G."/>
            <person name="Scheremetjew M."/>
            <person name="Finn R."/>
            <person name="Kale V."/>
            <person name="Holt S."/>
            <person name="Cochrane G."/>
            <person name="Meng A."/>
            <person name="Brown T."/>
            <person name="Cohen L."/>
        </authorList>
    </citation>
    <scope>NUCLEOTIDE SEQUENCE</scope>
    <source>
        <strain evidence="2">CCAP 1951/1</strain>
    </source>
</reference>
<dbReference type="EMBL" id="HBGF01039095">
    <property type="protein sequence ID" value="CAD9138122.1"/>
    <property type="molecule type" value="Transcribed_RNA"/>
</dbReference>
<evidence type="ECO:0000256" key="1">
    <source>
        <dbReference type="SAM" id="MobiDB-lite"/>
    </source>
</evidence>
<feature type="region of interest" description="Disordered" evidence="1">
    <location>
        <begin position="118"/>
        <end position="153"/>
    </location>
</feature>
<sequence length="174" mass="18791">MAPNRTQYRRPPDLDPDMPTAVVTFAQCMASGARPSRFTFQEPNALDCAAVLADEVRCRVSGDDAACRNVALRHRHAVDPYALPWQPRPVYVTALATQRRLPYQIDTERRTGIRVAVPPVAPAAPPAGGSTGPRGSGGRPPPAPPSSGVAFSVTSSDWWPTERRYRKFAIAGSA</sequence>